<proteinExistence type="predicted"/>
<dbReference type="Proteomes" id="UP001633002">
    <property type="component" value="Unassembled WGS sequence"/>
</dbReference>
<dbReference type="CDD" id="cd21037">
    <property type="entry name" value="MLKL_NTD"/>
    <property type="match status" value="1"/>
</dbReference>
<feature type="coiled-coil region" evidence="2">
    <location>
        <begin position="67"/>
        <end position="116"/>
    </location>
</feature>
<evidence type="ECO:0000313" key="5">
    <source>
        <dbReference type="EMBL" id="KAL3697314.1"/>
    </source>
</evidence>
<dbReference type="Pfam" id="PF04564">
    <property type="entry name" value="U-box"/>
    <property type="match status" value="1"/>
</dbReference>
<feature type="compositionally biased region" description="Low complexity" evidence="3">
    <location>
        <begin position="354"/>
        <end position="366"/>
    </location>
</feature>
<dbReference type="InterPro" id="IPR013083">
    <property type="entry name" value="Znf_RING/FYVE/PHD"/>
</dbReference>
<comment type="pathway">
    <text evidence="1">Protein modification; protein ubiquitination.</text>
</comment>
<feature type="domain" description="U-box" evidence="4">
    <location>
        <begin position="229"/>
        <end position="288"/>
    </location>
</feature>
<organism evidence="5 6">
    <name type="scientific">Riccia sorocarpa</name>
    <dbReference type="NCBI Taxonomy" id="122646"/>
    <lineage>
        <taxon>Eukaryota</taxon>
        <taxon>Viridiplantae</taxon>
        <taxon>Streptophyta</taxon>
        <taxon>Embryophyta</taxon>
        <taxon>Marchantiophyta</taxon>
        <taxon>Marchantiopsida</taxon>
        <taxon>Marchantiidae</taxon>
        <taxon>Marchantiales</taxon>
        <taxon>Ricciaceae</taxon>
        <taxon>Riccia</taxon>
    </lineage>
</organism>
<dbReference type="Gene3D" id="1.20.930.20">
    <property type="entry name" value="Adaptor protein Cbl, N-terminal domain"/>
    <property type="match status" value="1"/>
</dbReference>
<reference evidence="5 6" key="1">
    <citation type="submission" date="2024-09" db="EMBL/GenBank/DDBJ databases">
        <title>Chromosome-scale assembly of Riccia sorocarpa.</title>
        <authorList>
            <person name="Paukszto L."/>
        </authorList>
    </citation>
    <scope>NUCLEOTIDE SEQUENCE [LARGE SCALE GENOMIC DNA]</scope>
    <source>
        <strain evidence="5">LP-2024</strain>
        <tissue evidence="5">Aerial parts of the thallus</tissue>
    </source>
</reference>
<sequence>MAIVGEIALQVIPMLVDRLITHLVQLREASKHNKQVIEEIGKFTETLNSNVKLLRTKLPKSISTLALESLAEELENANNFMEEGLSQGTFKRFWNAKKTKENLELLRRKLASAFQMAFFITSLDVGIDAHKNMTDFQERMLQLFASHRDSAAATKGHIRELLRPLLSGAGREGKVQTAIACVEEIRVNEEIESSGTEKFYADVLAAINEPAIDVQEGSSHSSGSFSDEEFYDPITTELMCDPVKGSDGFTYDRWTILDNEIYQSPMTQEPLSIVCDDVNVRRRLFHKFPNHGLEVKFKEKREEYRRQTLELARDGHDAEALERLENVLTWSKEDSECQALRLAILDRQKVSGTDSHQSLRDSSSGSHHSRVNSDPDRTLEVYFRGLTRDLEKHLFRPHRGEKVRGRAGKPEKAGKPPGFVEKIHNILVP</sequence>
<comment type="caution">
    <text evidence="5">The sequence shown here is derived from an EMBL/GenBank/DDBJ whole genome shotgun (WGS) entry which is preliminary data.</text>
</comment>
<feature type="region of interest" description="Disordered" evidence="3">
    <location>
        <begin position="351"/>
        <end position="374"/>
    </location>
</feature>
<evidence type="ECO:0000313" key="6">
    <source>
        <dbReference type="Proteomes" id="UP001633002"/>
    </source>
</evidence>
<evidence type="ECO:0000256" key="2">
    <source>
        <dbReference type="SAM" id="Coils"/>
    </source>
</evidence>
<gene>
    <name evidence="5" type="ORF">R1sor_011390</name>
</gene>
<dbReference type="InterPro" id="IPR003613">
    <property type="entry name" value="Ubox_domain"/>
</dbReference>
<evidence type="ECO:0000256" key="1">
    <source>
        <dbReference type="ARBA" id="ARBA00004906"/>
    </source>
</evidence>
<dbReference type="InterPro" id="IPR036537">
    <property type="entry name" value="Adaptor_Cbl_N_dom_sf"/>
</dbReference>
<evidence type="ECO:0000259" key="4">
    <source>
        <dbReference type="SMART" id="SM00504"/>
    </source>
</evidence>
<dbReference type="SMART" id="SM00504">
    <property type="entry name" value="Ubox"/>
    <property type="match status" value="1"/>
</dbReference>
<name>A0ABD3I2K3_9MARC</name>
<dbReference type="EMBL" id="JBJQOH010000002">
    <property type="protein sequence ID" value="KAL3697314.1"/>
    <property type="molecule type" value="Genomic_DNA"/>
</dbReference>
<protein>
    <recommendedName>
        <fullName evidence="4">U-box domain-containing protein</fullName>
    </recommendedName>
</protein>
<keyword evidence="2" id="KW-0175">Coiled coil</keyword>
<keyword evidence="6" id="KW-1185">Reference proteome</keyword>
<feature type="region of interest" description="Disordered" evidence="3">
    <location>
        <begin position="394"/>
        <end position="419"/>
    </location>
</feature>
<dbReference type="SUPFAM" id="SSF57850">
    <property type="entry name" value="RING/U-box"/>
    <property type="match status" value="1"/>
</dbReference>
<accession>A0ABD3I2K3</accession>
<evidence type="ECO:0000256" key="3">
    <source>
        <dbReference type="SAM" id="MobiDB-lite"/>
    </source>
</evidence>
<feature type="compositionally biased region" description="Basic and acidic residues" evidence="3">
    <location>
        <begin position="394"/>
        <end position="414"/>
    </location>
</feature>
<dbReference type="Gene3D" id="3.30.40.10">
    <property type="entry name" value="Zinc/RING finger domain, C3HC4 (zinc finger)"/>
    <property type="match status" value="1"/>
</dbReference>
<dbReference type="AlphaFoldDB" id="A0ABD3I2K3"/>
<dbReference type="InterPro" id="IPR059179">
    <property type="entry name" value="MLKL-like_MCAfunc"/>
</dbReference>